<evidence type="ECO:0000256" key="7">
    <source>
        <dbReference type="ARBA" id="ARBA00022801"/>
    </source>
</evidence>
<feature type="domain" description="Peptidase M28" evidence="16">
    <location>
        <begin position="133"/>
        <end position="276"/>
    </location>
</feature>
<dbReference type="InterPro" id="IPR045175">
    <property type="entry name" value="M28_fam"/>
</dbReference>
<dbReference type="GO" id="GO:0006508">
    <property type="term" value="P:proteolysis"/>
    <property type="evidence" value="ECO:0007669"/>
    <property type="project" value="UniProtKB-KW"/>
</dbReference>
<feature type="chain" id="PRO_5041771443" description="Peptide hydrolase" evidence="14">
    <location>
        <begin position="20"/>
        <end position="303"/>
    </location>
</feature>
<dbReference type="InterPro" id="IPR007484">
    <property type="entry name" value="Peptidase_M28"/>
</dbReference>
<keyword evidence="9" id="KW-0865">Zymogen</keyword>
<evidence type="ECO:0000256" key="10">
    <source>
        <dbReference type="ARBA" id="ARBA00023157"/>
    </source>
</evidence>
<feature type="region of interest" description="Disordered" evidence="15">
    <location>
        <begin position="21"/>
        <end position="42"/>
    </location>
</feature>
<accession>A0AAD4HZ57</accession>
<keyword evidence="6 14" id="KW-0732">Signal</keyword>
<dbReference type="SUPFAM" id="SSF53187">
    <property type="entry name" value="Zn-dependent exopeptidases"/>
    <property type="match status" value="1"/>
</dbReference>
<keyword evidence="3" id="KW-0031">Aminopeptidase</keyword>
<proteinExistence type="inferred from homology"/>
<evidence type="ECO:0000256" key="3">
    <source>
        <dbReference type="ARBA" id="ARBA00022438"/>
    </source>
</evidence>
<dbReference type="GO" id="GO:0004177">
    <property type="term" value="F:aminopeptidase activity"/>
    <property type="evidence" value="ECO:0007669"/>
    <property type="project" value="UniProtKB-KW"/>
</dbReference>
<evidence type="ECO:0000256" key="6">
    <source>
        <dbReference type="ARBA" id="ARBA00022729"/>
    </source>
</evidence>
<evidence type="ECO:0000259" key="16">
    <source>
        <dbReference type="Pfam" id="PF04389"/>
    </source>
</evidence>
<evidence type="ECO:0000256" key="8">
    <source>
        <dbReference type="ARBA" id="ARBA00022833"/>
    </source>
</evidence>
<evidence type="ECO:0000256" key="12">
    <source>
        <dbReference type="ARBA" id="ARBA00043843"/>
    </source>
</evidence>
<dbReference type="EC" id="3.4.-.-" evidence="14"/>
<comment type="subunit">
    <text evidence="2">Monomer.</text>
</comment>
<dbReference type="PANTHER" id="PTHR12147:SF56">
    <property type="entry name" value="AMINOPEPTIDASE YDR415C-RELATED"/>
    <property type="match status" value="1"/>
</dbReference>
<dbReference type="Gene3D" id="3.40.630.10">
    <property type="entry name" value="Zn peptidases"/>
    <property type="match status" value="1"/>
</dbReference>
<evidence type="ECO:0000256" key="13">
    <source>
        <dbReference type="ARBA" id="ARBA00043962"/>
    </source>
</evidence>
<name>A0AAD4HZ57_9PEZI</name>
<comment type="similarity">
    <text evidence="13">Belongs to the peptidase M28 family. M28E subfamily.</text>
</comment>
<keyword evidence="5 14" id="KW-0479">Metal-binding</keyword>
<evidence type="ECO:0000256" key="4">
    <source>
        <dbReference type="ARBA" id="ARBA00022670"/>
    </source>
</evidence>
<evidence type="ECO:0000256" key="5">
    <source>
        <dbReference type="ARBA" id="ARBA00022723"/>
    </source>
</evidence>
<evidence type="ECO:0000256" key="1">
    <source>
        <dbReference type="ARBA" id="ARBA00001947"/>
    </source>
</evidence>
<evidence type="ECO:0000256" key="2">
    <source>
        <dbReference type="ARBA" id="ARBA00011245"/>
    </source>
</evidence>
<keyword evidence="10" id="KW-1015">Disulfide bond</keyword>
<comment type="caution">
    <text evidence="17">The sequence shown here is derived from an EMBL/GenBank/DDBJ whole genome shotgun (WGS) entry which is preliminary data.</text>
</comment>
<keyword evidence="4 14" id="KW-0645">Protease</keyword>
<sequence>MLIQVILTLLATSAWPAAAVPAATPASPNRGLRLIKSSPEDPGKWVTEEQKIRDYKSKGRGFVDITDITDAQVLAALSAPDTEEEQTFSVQAVSYPSAVSHQSQVNPLLTKVSTTNPQSWLKTLTDFYNRYYRIIVSAHYDSTGGSSTARGPGADDNGSGVVVLLEALRVLANAGFKPKDTLEFHFYGGEEGGLLGSQAVFSSYKSSGKTVLAVVNQDMAGYSPSGKLSIYTDYVDSALTAYTRVVATAYIGSTTSDTCGYGCSDHASARSNGFLQAYSTIMWDAVLRHAKFTVAFLVEASYL</sequence>
<dbReference type="GO" id="GO:0008235">
    <property type="term" value="F:metalloexopeptidase activity"/>
    <property type="evidence" value="ECO:0007669"/>
    <property type="project" value="InterPro"/>
</dbReference>
<dbReference type="GO" id="GO:0046872">
    <property type="term" value="F:metal ion binding"/>
    <property type="evidence" value="ECO:0007669"/>
    <property type="project" value="UniProtKB-KW"/>
</dbReference>
<keyword evidence="18" id="KW-1185">Reference proteome</keyword>
<feature type="signal peptide" evidence="14">
    <location>
        <begin position="1"/>
        <end position="19"/>
    </location>
</feature>
<keyword evidence="11" id="KW-0325">Glycoprotein</keyword>
<dbReference type="PANTHER" id="PTHR12147">
    <property type="entry name" value="METALLOPEPTIDASE M28 FAMILY MEMBER"/>
    <property type="match status" value="1"/>
</dbReference>
<evidence type="ECO:0000256" key="11">
    <source>
        <dbReference type="ARBA" id="ARBA00023180"/>
    </source>
</evidence>
<dbReference type="EMBL" id="JAHCVI010000004">
    <property type="protein sequence ID" value="KAG7286398.1"/>
    <property type="molecule type" value="Genomic_DNA"/>
</dbReference>
<comment type="cofactor">
    <cofactor evidence="1">
        <name>Zn(2+)</name>
        <dbReference type="ChEBI" id="CHEBI:29105"/>
    </cofactor>
</comment>
<comment type="function">
    <text evidence="12">Extracellular aminopeptidase that allows assimilation of proteinaceous substrates.</text>
</comment>
<evidence type="ECO:0000256" key="15">
    <source>
        <dbReference type="SAM" id="MobiDB-lite"/>
    </source>
</evidence>
<organism evidence="17 18">
    <name type="scientific">Staphylotrichum longicolle</name>
    <dbReference type="NCBI Taxonomy" id="669026"/>
    <lineage>
        <taxon>Eukaryota</taxon>
        <taxon>Fungi</taxon>
        <taxon>Dikarya</taxon>
        <taxon>Ascomycota</taxon>
        <taxon>Pezizomycotina</taxon>
        <taxon>Sordariomycetes</taxon>
        <taxon>Sordariomycetidae</taxon>
        <taxon>Sordariales</taxon>
        <taxon>Chaetomiaceae</taxon>
        <taxon>Staphylotrichum</taxon>
    </lineage>
</organism>
<gene>
    <name evidence="17" type="ORF">NEMBOFW57_008707</name>
</gene>
<evidence type="ECO:0000256" key="14">
    <source>
        <dbReference type="RuleBase" id="RU361240"/>
    </source>
</evidence>
<protein>
    <recommendedName>
        <fullName evidence="14">Peptide hydrolase</fullName>
        <ecNumber evidence="14">3.4.-.-</ecNumber>
    </recommendedName>
</protein>
<evidence type="ECO:0000313" key="18">
    <source>
        <dbReference type="Proteomes" id="UP001197093"/>
    </source>
</evidence>
<evidence type="ECO:0000256" key="9">
    <source>
        <dbReference type="ARBA" id="ARBA00023145"/>
    </source>
</evidence>
<dbReference type="Pfam" id="PF04389">
    <property type="entry name" value="Peptidase_M28"/>
    <property type="match status" value="1"/>
</dbReference>
<keyword evidence="7 14" id="KW-0378">Hydrolase</keyword>
<dbReference type="AlphaFoldDB" id="A0AAD4HZ57"/>
<evidence type="ECO:0000313" key="17">
    <source>
        <dbReference type="EMBL" id="KAG7286398.1"/>
    </source>
</evidence>
<dbReference type="Proteomes" id="UP001197093">
    <property type="component" value="Unassembled WGS sequence"/>
</dbReference>
<reference evidence="17" key="1">
    <citation type="submission" date="2023-02" db="EMBL/GenBank/DDBJ databases">
        <authorList>
            <person name="Palmer J.M."/>
        </authorList>
    </citation>
    <scope>NUCLEOTIDE SEQUENCE</scope>
    <source>
        <strain evidence="17">FW57</strain>
    </source>
</reference>
<keyword evidence="8 14" id="KW-0862">Zinc</keyword>